<evidence type="ECO:0000313" key="3">
    <source>
        <dbReference type="Proteomes" id="UP001168821"/>
    </source>
</evidence>
<name>A0AA38HQK6_9CUCU</name>
<dbReference type="Proteomes" id="UP001168821">
    <property type="component" value="Unassembled WGS sequence"/>
</dbReference>
<reference evidence="2" key="1">
    <citation type="journal article" date="2023" name="G3 (Bethesda)">
        <title>Whole genome assemblies of Zophobas morio and Tenebrio molitor.</title>
        <authorList>
            <person name="Kaur S."/>
            <person name="Stinson S.A."/>
            <person name="diCenzo G.C."/>
        </authorList>
    </citation>
    <scope>NUCLEOTIDE SEQUENCE</scope>
    <source>
        <strain evidence="2">QUZm001</strain>
    </source>
</reference>
<evidence type="ECO:0000313" key="2">
    <source>
        <dbReference type="EMBL" id="KAJ3642153.1"/>
    </source>
</evidence>
<proteinExistence type="predicted"/>
<sequence>MSKFLNIFSSKNNNKKLVKAATVGEIMVTEKRSNETDNPQNLVRKMSLTKSGRMKEKKRKNISVSEYFPKTDKMPSSPEIQENDADCDDDVFSEDDFMKGIPNSVGRTEIRTA</sequence>
<accession>A0AA38HQK6</accession>
<organism evidence="2 3">
    <name type="scientific">Zophobas morio</name>
    <dbReference type="NCBI Taxonomy" id="2755281"/>
    <lineage>
        <taxon>Eukaryota</taxon>
        <taxon>Metazoa</taxon>
        <taxon>Ecdysozoa</taxon>
        <taxon>Arthropoda</taxon>
        <taxon>Hexapoda</taxon>
        <taxon>Insecta</taxon>
        <taxon>Pterygota</taxon>
        <taxon>Neoptera</taxon>
        <taxon>Endopterygota</taxon>
        <taxon>Coleoptera</taxon>
        <taxon>Polyphaga</taxon>
        <taxon>Cucujiformia</taxon>
        <taxon>Tenebrionidae</taxon>
        <taxon>Zophobas</taxon>
    </lineage>
</organism>
<comment type="caution">
    <text evidence="2">The sequence shown here is derived from an EMBL/GenBank/DDBJ whole genome shotgun (WGS) entry which is preliminary data.</text>
</comment>
<dbReference type="EMBL" id="JALNTZ010000008">
    <property type="protein sequence ID" value="KAJ3642153.1"/>
    <property type="molecule type" value="Genomic_DNA"/>
</dbReference>
<feature type="region of interest" description="Disordered" evidence="1">
    <location>
        <begin position="46"/>
        <end position="113"/>
    </location>
</feature>
<evidence type="ECO:0000256" key="1">
    <source>
        <dbReference type="SAM" id="MobiDB-lite"/>
    </source>
</evidence>
<gene>
    <name evidence="2" type="ORF">Zmor_024962</name>
</gene>
<protein>
    <submittedName>
        <fullName evidence="2">Uncharacterized protein</fullName>
    </submittedName>
</protein>
<keyword evidence="3" id="KW-1185">Reference proteome</keyword>
<dbReference type="AlphaFoldDB" id="A0AA38HQK6"/>
<feature type="compositionally biased region" description="Acidic residues" evidence="1">
    <location>
        <begin position="81"/>
        <end position="95"/>
    </location>
</feature>